<keyword evidence="1" id="KW-0472">Membrane</keyword>
<evidence type="ECO:0000313" key="2">
    <source>
        <dbReference type="EMBL" id="MBD7946214.1"/>
    </source>
</evidence>
<feature type="transmembrane region" description="Helical" evidence="1">
    <location>
        <begin position="6"/>
        <end position="26"/>
    </location>
</feature>
<name>A0ABR8RER4_9BACI</name>
<dbReference type="Proteomes" id="UP000640786">
    <property type="component" value="Unassembled WGS sequence"/>
</dbReference>
<gene>
    <name evidence="2" type="ORF">H9650_19105</name>
</gene>
<proteinExistence type="predicted"/>
<evidence type="ECO:0000313" key="3">
    <source>
        <dbReference type="Proteomes" id="UP000640786"/>
    </source>
</evidence>
<accession>A0ABR8RER4</accession>
<keyword evidence="1" id="KW-1133">Transmembrane helix</keyword>
<protein>
    <submittedName>
        <fullName evidence="2">Uncharacterized protein</fullName>
    </submittedName>
</protein>
<comment type="caution">
    <text evidence="2">The sequence shown here is derived from an EMBL/GenBank/DDBJ whole genome shotgun (WGS) entry which is preliminary data.</text>
</comment>
<sequence>MGLFIATVLGFAGGILAIGAVIMFYFSGPMNNQDAIIVDPKPTNKF</sequence>
<keyword evidence="3" id="KW-1185">Reference proteome</keyword>
<reference evidence="2 3" key="1">
    <citation type="submission" date="2020-08" db="EMBL/GenBank/DDBJ databases">
        <title>A Genomic Blueprint of the Chicken Gut Microbiome.</title>
        <authorList>
            <person name="Gilroy R."/>
            <person name="Ravi A."/>
            <person name="Getino M."/>
            <person name="Pursley I."/>
            <person name="Horton D.L."/>
            <person name="Alikhan N.-F."/>
            <person name="Baker D."/>
            <person name="Gharbi K."/>
            <person name="Hall N."/>
            <person name="Watson M."/>
            <person name="Adriaenssens E.M."/>
            <person name="Foster-Nyarko E."/>
            <person name="Jarju S."/>
            <person name="Secka A."/>
            <person name="Antonio M."/>
            <person name="Oren A."/>
            <person name="Chaudhuri R."/>
            <person name="La Ragione R.M."/>
            <person name="Hildebrand F."/>
            <person name="Pallen M.J."/>
        </authorList>
    </citation>
    <scope>NUCLEOTIDE SEQUENCE [LARGE SCALE GENOMIC DNA]</scope>
    <source>
        <strain evidence="2 3">Sa2BUA9</strain>
    </source>
</reference>
<organism evidence="2 3">
    <name type="scientific">Psychrobacillus faecigallinarum</name>
    <dbReference type="NCBI Taxonomy" id="2762235"/>
    <lineage>
        <taxon>Bacteria</taxon>
        <taxon>Bacillati</taxon>
        <taxon>Bacillota</taxon>
        <taxon>Bacilli</taxon>
        <taxon>Bacillales</taxon>
        <taxon>Bacillaceae</taxon>
        <taxon>Psychrobacillus</taxon>
    </lineage>
</organism>
<dbReference type="EMBL" id="JACSQO010000014">
    <property type="protein sequence ID" value="MBD7946214.1"/>
    <property type="molecule type" value="Genomic_DNA"/>
</dbReference>
<evidence type="ECO:0000256" key="1">
    <source>
        <dbReference type="SAM" id="Phobius"/>
    </source>
</evidence>
<keyword evidence="1" id="KW-0812">Transmembrane</keyword>
<dbReference type="RefSeq" id="WP_154310020.1">
    <property type="nucleotide sequence ID" value="NZ_JACSQO010000014.1"/>
</dbReference>